<name>A0A5B7DUT7_PORTR</name>
<dbReference type="AlphaFoldDB" id="A0A5B7DUT7"/>
<accession>A0A5B7DUT7</accession>
<keyword evidence="2" id="KW-1185">Reference proteome</keyword>
<sequence>MELIWSLYHFAEIFIHGDFNIHHRLWLSSPFTEHPGPICVLFTLTNSNISVSGHYILKTFSVTSQRKQSRKSTEQVYISWVVGGLEWTDSQTLVVQEVQSSSSSPSLVVQVPR</sequence>
<proteinExistence type="predicted"/>
<evidence type="ECO:0000313" key="1">
    <source>
        <dbReference type="EMBL" id="MPC25461.1"/>
    </source>
</evidence>
<gene>
    <name evidence="1" type="ORF">E2C01_018577</name>
</gene>
<dbReference type="Proteomes" id="UP000324222">
    <property type="component" value="Unassembled WGS sequence"/>
</dbReference>
<dbReference type="EMBL" id="VSRR010001467">
    <property type="protein sequence ID" value="MPC25461.1"/>
    <property type="molecule type" value="Genomic_DNA"/>
</dbReference>
<evidence type="ECO:0008006" key="3">
    <source>
        <dbReference type="Google" id="ProtNLM"/>
    </source>
</evidence>
<comment type="caution">
    <text evidence="1">The sequence shown here is derived from an EMBL/GenBank/DDBJ whole genome shotgun (WGS) entry which is preliminary data.</text>
</comment>
<organism evidence="1 2">
    <name type="scientific">Portunus trituberculatus</name>
    <name type="common">Swimming crab</name>
    <name type="synonym">Neptunus trituberculatus</name>
    <dbReference type="NCBI Taxonomy" id="210409"/>
    <lineage>
        <taxon>Eukaryota</taxon>
        <taxon>Metazoa</taxon>
        <taxon>Ecdysozoa</taxon>
        <taxon>Arthropoda</taxon>
        <taxon>Crustacea</taxon>
        <taxon>Multicrustacea</taxon>
        <taxon>Malacostraca</taxon>
        <taxon>Eumalacostraca</taxon>
        <taxon>Eucarida</taxon>
        <taxon>Decapoda</taxon>
        <taxon>Pleocyemata</taxon>
        <taxon>Brachyura</taxon>
        <taxon>Eubrachyura</taxon>
        <taxon>Portunoidea</taxon>
        <taxon>Portunidae</taxon>
        <taxon>Portuninae</taxon>
        <taxon>Portunus</taxon>
    </lineage>
</organism>
<reference evidence="1 2" key="1">
    <citation type="submission" date="2019-05" db="EMBL/GenBank/DDBJ databases">
        <title>Another draft genome of Portunus trituberculatus and its Hox gene families provides insights of decapod evolution.</title>
        <authorList>
            <person name="Jeong J.-H."/>
            <person name="Song I."/>
            <person name="Kim S."/>
            <person name="Choi T."/>
            <person name="Kim D."/>
            <person name="Ryu S."/>
            <person name="Kim W."/>
        </authorList>
    </citation>
    <scope>NUCLEOTIDE SEQUENCE [LARGE SCALE GENOMIC DNA]</scope>
    <source>
        <tissue evidence="1">Muscle</tissue>
    </source>
</reference>
<protein>
    <recommendedName>
        <fullName evidence="3">Endonuclease/exonuclease/phosphatase domain-containing protein</fullName>
    </recommendedName>
</protein>
<evidence type="ECO:0000313" key="2">
    <source>
        <dbReference type="Proteomes" id="UP000324222"/>
    </source>
</evidence>